<dbReference type="OrthoDB" id="2414662at2759"/>
<dbReference type="GO" id="GO:0030170">
    <property type="term" value="F:pyridoxal phosphate binding"/>
    <property type="evidence" value="ECO:0007669"/>
    <property type="project" value="InterPro"/>
</dbReference>
<dbReference type="Gene3D" id="3.90.1150.10">
    <property type="entry name" value="Aspartate Aminotransferase, domain 1"/>
    <property type="match status" value="1"/>
</dbReference>
<evidence type="ECO:0000256" key="2">
    <source>
        <dbReference type="ARBA" id="ARBA00022576"/>
    </source>
</evidence>
<dbReference type="GO" id="GO:0016212">
    <property type="term" value="F:kynurenine-oxoglutarate transaminase activity"/>
    <property type="evidence" value="ECO:0007669"/>
    <property type="project" value="TreeGrafter"/>
</dbReference>
<proteinExistence type="predicted"/>
<keyword evidence="7" id="KW-1185">Reference proteome</keyword>
<evidence type="ECO:0000256" key="4">
    <source>
        <dbReference type="ARBA" id="ARBA00022898"/>
    </source>
</evidence>
<dbReference type="PANTHER" id="PTHR43807">
    <property type="entry name" value="FI04487P"/>
    <property type="match status" value="1"/>
</dbReference>
<dbReference type="CDD" id="cd00609">
    <property type="entry name" value="AAT_like"/>
    <property type="match status" value="1"/>
</dbReference>
<evidence type="ECO:0000313" key="7">
    <source>
        <dbReference type="Proteomes" id="UP000258309"/>
    </source>
</evidence>
<dbReference type="InterPro" id="IPR004839">
    <property type="entry name" value="Aminotransferase_I/II_large"/>
</dbReference>
<dbReference type="InterPro" id="IPR015424">
    <property type="entry name" value="PyrdxlP-dep_Trfase"/>
</dbReference>
<accession>A0A3E2GSB2</accession>
<feature type="non-terminal residue" evidence="6">
    <location>
        <position position="233"/>
    </location>
</feature>
<evidence type="ECO:0000256" key="3">
    <source>
        <dbReference type="ARBA" id="ARBA00022679"/>
    </source>
</evidence>
<dbReference type="STRING" id="5539.A0A3E2GSB2"/>
<comment type="cofactor">
    <cofactor evidence="1">
        <name>pyridoxal 5'-phosphate</name>
        <dbReference type="ChEBI" id="CHEBI:597326"/>
    </cofactor>
</comment>
<dbReference type="PANTHER" id="PTHR43807:SF20">
    <property type="entry name" value="FI04487P"/>
    <property type="match status" value="1"/>
</dbReference>
<protein>
    <recommendedName>
        <fullName evidence="5">Aminotransferase class I/classII large domain-containing protein</fullName>
    </recommendedName>
</protein>
<sequence length="233" mass="26406">PYTNRNIGVWARPLANWLVSWPTGGVGVYDKLTYTPFTRMASLSSSIARLTLTVGSVGKHFYATGWRVGFLIGPEDLVACVRKAHTRVCFVSPSILQEAAAVGYEVAEKRGFWAQSIEQMAEKMKRFCEVWDELGIPYSVPDGGYFVVANMKKVKLPESYVYPAHISGRPRDFKLAWFLINELGIGAIPPSEFFTDSNAHIMEDWLRFAVCRTDERLELAKERLRGLKKYIEE</sequence>
<evidence type="ECO:0000313" key="6">
    <source>
        <dbReference type="EMBL" id="RFU23999.1"/>
    </source>
</evidence>
<organism evidence="6 7">
    <name type="scientific">Scytalidium lignicola</name>
    <name type="common">Hyphomycete</name>
    <dbReference type="NCBI Taxonomy" id="5539"/>
    <lineage>
        <taxon>Eukaryota</taxon>
        <taxon>Fungi</taxon>
        <taxon>Dikarya</taxon>
        <taxon>Ascomycota</taxon>
        <taxon>Pezizomycotina</taxon>
        <taxon>Leotiomycetes</taxon>
        <taxon>Leotiomycetes incertae sedis</taxon>
        <taxon>Scytalidium</taxon>
    </lineage>
</organism>
<dbReference type="Proteomes" id="UP000258309">
    <property type="component" value="Unassembled WGS sequence"/>
</dbReference>
<dbReference type="EMBL" id="NCSJ02000535">
    <property type="protein sequence ID" value="RFU23999.1"/>
    <property type="molecule type" value="Genomic_DNA"/>
</dbReference>
<keyword evidence="2" id="KW-0032">Aminotransferase</keyword>
<dbReference type="Pfam" id="PF00155">
    <property type="entry name" value="Aminotran_1_2"/>
    <property type="match status" value="1"/>
</dbReference>
<evidence type="ECO:0000256" key="1">
    <source>
        <dbReference type="ARBA" id="ARBA00001933"/>
    </source>
</evidence>
<feature type="non-terminal residue" evidence="6">
    <location>
        <position position="1"/>
    </location>
</feature>
<gene>
    <name evidence="6" type="ORF">B7463_g12338</name>
</gene>
<dbReference type="InterPro" id="IPR015421">
    <property type="entry name" value="PyrdxlP-dep_Trfase_major"/>
</dbReference>
<dbReference type="AlphaFoldDB" id="A0A3E2GSB2"/>
<name>A0A3E2GSB2_SCYLI</name>
<dbReference type="OMA" id="NAHIMED"/>
<keyword evidence="4" id="KW-0663">Pyridoxal phosphate</keyword>
<feature type="domain" description="Aminotransferase class I/classII large" evidence="5">
    <location>
        <begin position="38"/>
        <end position="223"/>
    </location>
</feature>
<dbReference type="GO" id="GO:0005739">
    <property type="term" value="C:mitochondrion"/>
    <property type="evidence" value="ECO:0007669"/>
    <property type="project" value="TreeGrafter"/>
</dbReference>
<dbReference type="InterPro" id="IPR015422">
    <property type="entry name" value="PyrdxlP-dep_Trfase_small"/>
</dbReference>
<dbReference type="SUPFAM" id="SSF53383">
    <property type="entry name" value="PLP-dependent transferases"/>
    <property type="match status" value="1"/>
</dbReference>
<dbReference type="InterPro" id="IPR051326">
    <property type="entry name" value="Kynurenine-oxoglutarate_AT"/>
</dbReference>
<evidence type="ECO:0000259" key="5">
    <source>
        <dbReference type="Pfam" id="PF00155"/>
    </source>
</evidence>
<dbReference type="Gene3D" id="3.40.640.10">
    <property type="entry name" value="Type I PLP-dependent aspartate aminotransferase-like (Major domain)"/>
    <property type="match status" value="1"/>
</dbReference>
<keyword evidence="3" id="KW-0808">Transferase</keyword>
<reference evidence="6 7" key="1">
    <citation type="submission" date="2018-05" db="EMBL/GenBank/DDBJ databases">
        <title>Draft genome sequence of Scytalidium lignicola DSM 105466, a ubiquitous saprotrophic fungus.</title>
        <authorList>
            <person name="Buettner E."/>
            <person name="Gebauer A.M."/>
            <person name="Hofrichter M."/>
            <person name="Liers C."/>
            <person name="Kellner H."/>
        </authorList>
    </citation>
    <scope>NUCLEOTIDE SEQUENCE [LARGE SCALE GENOMIC DNA]</scope>
    <source>
        <strain evidence="6 7">DSM 105466</strain>
    </source>
</reference>
<comment type="caution">
    <text evidence="6">The sequence shown here is derived from an EMBL/GenBank/DDBJ whole genome shotgun (WGS) entry which is preliminary data.</text>
</comment>